<keyword evidence="3" id="KW-1185">Reference proteome</keyword>
<accession>A0A1W2ED12</accession>
<dbReference type="AlphaFoldDB" id="A0A1W2ED12"/>
<evidence type="ECO:0000313" key="2">
    <source>
        <dbReference type="EMBL" id="SMD07650.1"/>
    </source>
</evidence>
<evidence type="ECO:0000256" key="1">
    <source>
        <dbReference type="SAM" id="MobiDB-lite"/>
    </source>
</evidence>
<gene>
    <name evidence="2" type="ORF">SAMN05660733_03919</name>
</gene>
<feature type="region of interest" description="Disordered" evidence="1">
    <location>
        <begin position="1"/>
        <end position="28"/>
    </location>
</feature>
<evidence type="ECO:0000313" key="3">
    <source>
        <dbReference type="Proteomes" id="UP000192840"/>
    </source>
</evidence>
<proteinExistence type="predicted"/>
<dbReference type="EMBL" id="FWYC01000009">
    <property type="protein sequence ID" value="SMD07650.1"/>
    <property type="molecule type" value="Genomic_DNA"/>
</dbReference>
<organism evidence="2 3">
    <name type="scientific">Lentzea albidocapillata</name>
    <dbReference type="NCBI Taxonomy" id="40571"/>
    <lineage>
        <taxon>Bacteria</taxon>
        <taxon>Bacillati</taxon>
        <taxon>Actinomycetota</taxon>
        <taxon>Actinomycetes</taxon>
        <taxon>Pseudonocardiales</taxon>
        <taxon>Pseudonocardiaceae</taxon>
        <taxon>Lentzea</taxon>
    </lineage>
</organism>
<sequence length="50" mass="5585">MREQARIGREEAGLNDSTEHFGGATRSSEWTTHEEWAVFVAGAKDGDYDL</sequence>
<dbReference type="Proteomes" id="UP000192840">
    <property type="component" value="Unassembled WGS sequence"/>
</dbReference>
<protein>
    <submittedName>
        <fullName evidence="2">Uncharacterized protein</fullName>
    </submittedName>
</protein>
<reference evidence="3" key="1">
    <citation type="submission" date="2017-04" db="EMBL/GenBank/DDBJ databases">
        <authorList>
            <person name="Varghese N."/>
            <person name="Submissions S."/>
        </authorList>
    </citation>
    <scope>NUCLEOTIDE SEQUENCE [LARGE SCALE GENOMIC DNA]</scope>
    <source>
        <strain evidence="3">DSM 44073</strain>
    </source>
</reference>
<dbReference type="STRING" id="40571.SAMN05660733_03919"/>
<feature type="compositionally biased region" description="Basic and acidic residues" evidence="1">
    <location>
        <begin position="1"/>
        <end position="12"/>
    </location>
</feature>
<name>A0A1W2ED12_9PSEU</name>